<dbReference type="PANTHER" id="PTHR43133:SF63">
    <property type="entry name" value="RNA POLYMERASE SIGMA FACTOR FECI-RELATED"/>
    <property type="match status" value="1"/>
</dbReference>
<dbReference type="Pfam" id="PF04542">
    <property type="entry name" value="Sigma70_r2"/>
    <property type="match status" value="1"/>
</dbReference>
<dbReference type="Gene3D" id="1.10.1740.10">
    <property type="match status" value="1"/>
</dbReference>
<evidence type="ECO:0000256" key="2">
    <source>
        <dbReference type="ARBA" id="ARBA00023015"/>
    </source>
</evidence>
<dbReference type="InterPro" id="IPR039425">
    <property type="entry name" value="RNA_pol_sigma-70-like"/>
</dbReference>
<feature type="domain" description="RNA polymerase sigma factor 70 region 4 type 2" evidence="6">
    <location>
        <begin position="116"/>
        <end position="168"/>
    </location>
</feature>
<evidence type="ECO:0000256" key="4">
    <source>
        <dbReference type="ARBA" id="ARBA00023163"/>
    </source>
</evidence>
<dbReference type="EMBL" id="QJUM01000012">
    <property type="protein sequence ID" value="TBV05940.1"/>
    <property type="molecule type" value="Genomic_DNA"/>
</dbReference>
<feature type="domain" description="RNA polymerase sigma-70 region 2" evidence="5">
    <location>
        <begin position="18"/>
        <end position="83"/>
    </location>
</feature>
<dbReference type="GO" id="GO:0016987">
    <property type="term" value="F:sigma factor activity"/>
    <property type="evidence" value="ECO:0007669"/>
    <property type="project" value="UniProtKB-KW"/>
</dbReference>
<evidence type="ECO:0000256" key="1">
    <source>
        <dbReference type="ARBA" id="ARBA00010641"/>
    </source>
</evidence>
<comment type="similarity">
    <text evidence="1">Belongs to the sigma-70 factor family. ECF subfamily.</text>
</comment>
<dbReference type="NCBIfam" id="TIGR02937">
    <property type="entry name" value="sigma70-ECF"/>
    <property type="match status" value="1"/>
</dbReference>
<dbReference type="InterPro" id="IPR014284">
    <property type="entry name" value="RNA_pol_sigma-70_dom"/>
</dbReference>
<dbReference type="RefSeq" id="WP_131175130.1">
    <property type="nucleotide sequence ID" value="NZ_QJUL01000010.1"/>
</dbReference>
<dbReference type="InterPro" id="IPR013324">
    <property type="entry name" value="RNA_pol_sigma_r3/r4-like"/>
</dbReference>
<sequence length="177" mass="19887">MPAESRPDSHQQTALSLLYSDHHGWLFGWLRRRLGCSHNAADVAHDTFTRILASSESLGLREPRAFLATVARRLLIDRARRQRIEQAYLDELLLMSSDLDGFPSAEQVACAIEALEQIARALDGLPAGPRGALLLRHLDDYSHQQIAEHFQVSTKTVQTWLVKAMLHCHSVFADRAP</sequence>
<reference evidence="9 10" key="1">
    <citation type="submission" date="2018-06" db="EMBL/GenBank/DDBJ databases">
        <title>Three novel Pseudomonas species isolated from symptomatic oak.</title>
        <authorList>
            <person name="Bueno-Gonzalez V."/>
            <person name="Brady C."/>
        </authorList>
    </citation>
    <scope>NUCLEOTIDE SEQUENCE [LARGE SCALE GENOMIC DNA]</scope>
    <source>
        <strain evidence="8 9">P26B</strain>
        <strain evidence="7 10">P6B</strain>
    </source>
</reference>
<proteinExistence type="inferred from homology"/>
<dbReference type="EMBL" id="QJUL01000010">
    <property type="protein sequence ID" value="TBU94492.1"/>
    <property type="molecule type" value="Genomic_DNA"/>
</dbReference>
<dbReference type="PANTHER" id="PTHR43133">
    <property type="entry name" value="RNA POLYMERASE ECF-TYPE SIGMA FACTO"/>
    <property type="match status" value="1"/>
</dbReference>
<dbReference type="Gene3D" id="1.10.10.10">
    <property type="entry name" value="Winged helix-like DNA-binding domain superfamily/Winged helix DNA-binding domain"/>
    <property type="match status" value="1"/>
</dbReference>
<gene>
    <name evidence="8" type="ORF">DNK34_11970</name>
    <name evidence="7" type="ORF">DNK44_09245</name>
</gene>
<evidence type="ECO:0000313" key="9">
    <source>
        <dbReference type="Proteomes" id="UP000291334"/>
    </source>
</evidence>
<keyword evidence="9" id="KW-1185">Reference proteome</keyword>
<dbReference type="Proteomes" id="UP000291334">
    <property type="component" value="Unassembled WGS sequence"/>
</dbReference>
<keyword evidence="4" id="KW-0804">Transcription</keyword>
<dbReference type="OrthoDB" id="9180690at2"/>
<keyword evidence="3" id="KW-0731">Sigma factor</keyword>
<dbReference type="GO" id="GO:0006352">
    <property type="term" value="P:DNA-templated transcription initiation"/>
    <property type="evidence" value="ECO:0007669"/>
    <property type="project" value="InterPro"/>
</dbReference>
<comment type="caution">
    <text evidence="7">The sequence shown here is derived from an EMBL/GenBank/DDBJ whole genome shotgun (WGS) entry which is preliminary data.</text>
</comment>
<dbReference type="Proteomes" id="UP000293172">
    <property type="component" value="Unassembled WGS sequence"/>
</dbReference>
<dbReference type="InterPro" id="IPR013325">
    <property type="entry name" value="RNA_pol_sigma_r2"/>
</dbReference>
<name>A0A4Q9R3K3_9GAMM</name>
<evidence type="ECO:0000259" key="5">
    <source>
        <dbReference type="Pfam" id="PF04542"/>
    </source>
</evidence>
<dbReference type="InterPro" id="IPR036388">
    <property type="entry name" value="WH-like_DNA-bd_sf"/>
</dbReference>
<dbReference type="InterPro" id="IPR013249">
    <property type="entry name" value="RNA_pol_sigma70_r4_t2"/>
</dbReference>
<dbReference type="SUPFAM" id="SSF88659">
    <property type="entry name" value="Sigma3 and sigma4 domains of RNA polymerase sigma factors"/>
    <property type="match status" value="1"/>
</dbReference>
<evidence type="ECO:0000256" key="3">
    <source>
        <dbReference type="ARBA" id="ARBA00023082"/>
    </source>
</evidence>
<dbReference type="SUPFAM" id="SSF88946">
    <property type="entry name" value="Sigma2 domain of RNA polymerase sigma factors"/>
    <property type="match status" value="1"/>
</dbReference>
<evidence type="ECO:0000313" key="8">
    <source>
        <dbReference type="EMBL" id="TBV05940.1"/>
    </source>
</evidence>
<keyword evidence="2" id="KW-0805">Transcription regulation</keyword>
<evidence type="ECO:0000259" key="6">
    <source>
        <dbReference type="Pfam" id="PF08281"/>
    </source>
</evidence>
<dbReference type="AlphaFoldDB" id="A0A4Q9R3K3"/>
<protein>
    <submittedName>
        <fullName evidence="7">RNA polymerase subunit sigma</fullName>
    </submittedName>
</protein>
<dbReference type="InterPro" id="IPR007627">
    <property type="entry name" value="RNA_pol_sigma70_r2"/>
</dbReference>
<dbReference type="GO" id="GO:0003677">
    <property type="term" value="F:DNA binding"/>
    <property type="evidence" value="ECO:0007669"/>
    <property type="project" value="InterPro"/>
</dbReference>
<organism evidence="7 10">
    <name type="scientific">Phytopseudomonas dryadis</name>
    <dbReference type="NCBI Taxonomy" id="2487520"/>
    <lineage>
        <taxon>Bacteria</taxon>
        <taxon>Pseudomonadati</taxon>
        <taxon>Pseudomonadota</taxon>
        <taxon>Gammaproteobacteria</taxon>
        <taxon>Pseudomonadales</taxon>
        <taxon>Pseudomonadaceae</taxon>
        <taxon>Phytopseudomonas</taxon>
    </lineage>
</organism>
<evidence type="ECO:0000313" key="7">
    <source>
        <dbReference type="EMBL" id="TBU94492.1"/>
    </source>
</evidence>
<accession>A0A4Q9R3K3</accession>
<dbReference type="Pfam" id="PF08281">
    <property type="entry name" value="Sigma70_r4_2"/>
    <property type="match status" value="1"/>
</dbReference>
<evidence type="ECO:0000313" key="10">
    <source>
        <dbReference type="Proteomes" id="UP000293172"/>
    </source>
</evidence>
<dbReference type="CDD" id="cd06171">
    <property type="entry name" value="Sigma70_r4"/>
    <property type="match status" value="1"/>
</dbReference>